<evidence type="ECO:0000313" key="6">
    <source>
        <dbReference type="EMBL" id="TIB42330.1"/>
    </source>
</evidence>
<comment type="caution">
    <text evidence="6">The sequence shown here is derived from an EMBL/GenBank/DDBJ whole genome shotgun (WGS) entry which is preliminary data.</text>
</comment>
<feature type="compositionally biased region" description="Basic and acidic residues" evidence="4">
    <location>
        <begin position="207"/>
        <end position="226"/>
    </location>
</feature>
<evidence type="ECO:0000313" key="7">
    <source>
        <dbReference type="Proteomes" id="UP000306954"/>
    </source>
</evidence>
<evidence type="ECO:0000256" key="3">
    <source>
        <dbReference type="ARBA" id="ARBA00023242"/>
    </source>
</evidence>
<dbReference type="Proteomes" id="UP000310689">
    <property type="component" value="Unassembled WGS sequence"/>
</dbReference>
<dbReference type="GO" id="GO:0000445">
    <property type="term" value="C:THO complex part of transcription export complex"/>
    <property type="evidence" value="ECO:0007669"/>
    <property type="project" value="TreeGrafter"/>
</dbReference>
<dbReference type="OMA" id="HKYMKLP"/>
<dbReference type="EMBL" id="SPOI01000009">
    <property type="protein sequence ID" value="TIB42330.1"/>
    <property type="molecule type" value="Genomic_DNA"/>
</dbReference>
<organism evidence="6 8">
    <name type="scientific">Wallemia ichthyophaga</name>
    <dbReference type="NCBI Taxonomy" id="245174"/>
    <lineage>
        <taxon>Eukaryota</taxon>
        <taxon>Fungi</taxon>
        <taxon>Dikarya</taxon>
        <taxon>Basidiomycota</taxon>
        <taxon>Wallemiomycotina</taxon>
        <taxon>Wallemiomycetes</taxon>
        <taxon>Wallemiales</taxon>
        <taxon>Wallemiaceae</taxon>
        <taxon>Wallemia</taxon>
    </lineage>
</organism>
<dbReference type="GO" id="GO:0003729">
    <property type="term" value="F:mRNA binding"/>
    <property type="evidence" value="ECO:0007669"/>
    <property type="project" value="TreeGrafter"/>
</dbReference>
<dbReference type="Pfam" id="PF09766">
    <property type="entry name" value="FmiP_Thoc5"/>
    <property type="match status" value="1"/>
</dbReference>
<dbReference type="AlphaFoldDB" id="A0A4T0I1K6"/>
<dbReference type="OrthoDB" id="20582at2759"/>
<dbReference type="Proteomes" id="UP000306954">
    <property type="component" value="Unassembled WGS sequence"/>
</dbReference>
<evidence type="ECO:0000256" key="4">
    <source>
        <dbReference type="SAM" id="MobiDB-lite"/>
    </source>
</evidence>
<dbReference type="PANTHER" id="PTHR13375">
    <property type="entry name" value="FMS INTERACTING PROTEIN"/>
    <property type="match status" value="1"/>
</dbReference>
<feature type="compositionally biased region" description="Basic and acidic residues" evidence="4">
    <location>
        <begin position="184"/>
        <end position="196"/>
    </location>
</feature>
<evidence type="ECO:0000256" key="1">
    <source>
        <dbReference type="ARBA" id="ARBA00004123"/>
    </source>
</evidence>
<evidence type="ECO:0000313" key="5">
    <source>
        <dbReference type="EMBL" id="TIB15390.1"/>
    </source>
</evidence>
<feature type="region of interest" description="Disordered" evidence="4">
    <location>
        <begin position="173"/>
        <end position="226"/>
    </location>
</feature>
<dbReference type="EMBL" id="SPOF01000007">
    <property type="protein sequence ID" value="TIB15390.1"/>
    <property type="molecule type" value="Genomic_DNA"/>
</dbReference>
<accession>A0A4T0I1K6</accession>
<dbReference type="InterPro" id="IPR019163">
    <property type="entry name" value="THO_Thoc5"/>
</dbReference>
<evidence type="ECO:0000313" key="8">
    <source>
        <dbReference type="Proteomes" id="UP000310689"/>
    </source>
</evidence>
<comment type="similarity">
    <text evidence="2">Belongs to the THOC5 family.</text>
</comment>
<name>A0A4T0I1K6_WALIC</name>
<evidence type="ECO:0008006" key="9">
    <source>
        <dbReference type="Google" id="ProtNLM"/>
    </source>
</evidence>
<reference evidence="7 8" key="1">
    <citation type="submission" date="2019-03" db="EMBL/GenBank/DDBJ databases">
        <title>Sequencing 23 genomes of Wallemia ichthyophaga.</title>
        <authorList>
            <person name="Gostincar C."/>
        </authorList>
    </citation>
    <scope>NUCLEOTIDE SEQUENCE [LARGE SCALE GENOMIC DNA]</scope>
    <source>
        <strain evidence="6 8">EXF-6200</strain>
        <strain evidence="5 7">EXF-8621</strain>
    </source>
</reference>
<proteinExistence type="inferred from homology"/>
<evidence type="ECO:0000256" key="2">
    <source>
        <dbReference type="ARBA" id="ARBA00008044"/>
    </source>
</evidence>
<comment type="subcellular location">
    <subcellularLocation>
        <location evidence="1">Nucleus</location>
    </subcellularLocation>
</comment>
<dbReference type="GO" id="GO:0006406">
    <property type="term" value="P:mRNA export from nucleus"/>
    <property type="evidence" value="ECO:0007669"/>
    <property type="project" value="TreeGrafter"/>
</dbReference>
<gene>
    <name evidence="6" type="ORF">E3P86_00446</name>
    <name evidence="5" type="ORF">E3P90_00924</name>
</gene>
<dbReference type="PANTHER" id="PTHR13375:SF3">
    <property type="entry name" value="THO COMPLEX SUBUNIT 5 HOMOLOG"/>
    <property type="match status" value="1"/>
</dbReference>
<protein>
    <recommendedName>
        <fullName evidence="9">THO complex subunit 5-like protein</fullName>
    </recommendedName>
</protein>
<keyword evidence="3" id="KW-0539">Nucleus</keyword>
<sequence>MEQLQQSLETTGSISLPQKVALLSHLKALNRDSSSVIRQSKQAAAHQAQLSDGVHAQVQNLLYERRHLEQEIERCRNFETSFDKVPLVSLDEYRKLNGGKEEDEHVLMLNRLKFELRTRQELNDHRNQLQEVRSSINSENNQTKNSLEDLDSDLDKFVDFAKGIQSKLNKLDKVWDKESEEESEERKESKNELKDDNDIEIDQANEADNHRPQDTNSGEDQRMDTN</sequence>